<dbReference type="AlphaFoldDB" id="A0A6N9NJH1"/>
<evidence type="ECO:0000256" key="4">
    <source>
        <dbReference type="ARBA" id="ARBA00022490"/>
    </source>
</evidence>
<comment type="caution">
    <text evidence="12">The sequence shown here is derived from an EMBL/GenBank/DDBJ whole genome shotgun (WGS) entry which is preliminary data.</text>
</comment>
<dbReference type="EC" id="5.2.1.8" evidence="10"/>
<comment type="subcellular location">
    <subcellularLocation>
        <location evidence="2">Cytoplasm</location>
    </subcellularLocation>
</comment>
<dbReference type="RefSeq" id="WP_160632580.1">
    <property type="nucleotide sequence ID" value="NZ_WWNE01000005.1"/>
</dbReference>
<gene>
    <name evidence="12" type="ORF">GQN54_05850</name>
</gene>
<dbReference type="GO" id="GO:0005737">
    <property type="term" value="C:cytoplasm"/>
    <property type="evidence" value="ECO:0007669"/>
    <property type="project" value="UniProtKB-SubCell"/>
</dbReference>
<evidence type="ECO:0000313" key="12">
    <source>
        <dbReference type="EMBL" id="NBG65631.1"/>
    </source>
</evidence>
<reference evidence="12 13" key="1">
    <citation type="submission" date="2019-12" db="EMBL/GenBank/DDBJ databases">
        <authorList>
            <person name="Zhao J."/>
        </authorList>
    </citation>
    <scope>NUCLEOTIDE SEQUENCE [LARGE SCALE GENOMIC DNA]</scope>
    <source>
        <strain evidence="12 13">S-15</strain>
    </source>
</reference>
<dbReference type="PROSITE" id="PS50059">
    <property type="entry name" value="FKBP_PPIASE"/>
    <property type="match status" value="1"/>
</dbReference>
<dbReference type="InterPro" id="IPR046357">
    <property type="entry name" value="PPIase_dom_sf"/>
</dbReference>
<evidence type="ECO:0000256" key="3">
    <source>
        <dbReference type="ARBA" id="ARBA00006577"/>
    </source>
</evidence>
<comment type="catalytic activity">
    <reaction evidence="1 9 10">
        <text>[protein]-peptidylproline (omega=180) = [protein]-peptidylproline (omega=0)</text>
        <dbReference type="Rhea" id="RHEA:16237"/>
        <dbReference type="Rhea" id="RHEA-COMP:10747"/>
        <dbReference type="Rhea" id="RHEA-COMP:10748"/>
        <dbReference type="ChEBI" id="CHEBI:83833"/>
        <dbReference type="ChEBI" id="CHEBI:83834"/>
        <dbReference type="EC" id="5.2.1.8"/>
    </reaction>
</comment>
<comment type="function">
    <text evidence="8">Also involved in hydrogenase metallocenter assembly, probably by participating in the nickel insertion step. This function in hydrogenase biosynthesis requires chaperone activity and the presence of the metal-binding domain, but not PPIase activity.</text>
</comment>
<sequence length="142" mass="15240">MSKVKEGDKIKVHYTGKLTDETVFDSSREREPLEFTVGSGQLIQGFDKAVIGLAAGESTVANIPCAEAYGEPREDMVMSVPKDQLPAEIKPEVGMTLSAGQQDGTQMPVTIVEVADDHIKLDANHPLAGKDLVFDIEVVSIG</sequence>
<comment type="similarity">
    <text evidence="3 10">Belongs to the FKBP-type PPIase family.</text>
</comment>
<evidence type="ECO:0000256" key="1">
    <source>
        <dbReference type="ARBA" id="ARBA00000971"/>
    </source>
</evidence>
<dbReference type="PANTHER" id="PTHR47861:SF3">
    <property type="entry name" value="FKBP-TYPE PEPTIDYL-PROLYL CIS-TRANS ISOMERASE SLYD"/>
    <property type="match status" value="1"/>
</dbReference>
<dbReference type="InterPro" id="IPR001179">
    <property type="entry name" value="PPIase_FKBP_dom"/>
</dbReference>
<dbReference type="GO" id="GO:0003755">
    <property type="term" value="F:peptidyl-prolyl cis-trans isomerase activity"/>
    <property type="evidence" value="ECO:0007669"/>
    <property type="project" value="UniProtKB-UniRule"/>
</dbReference>
<keyword evidence="5 9" id="KW-0697">Rotamase</keyword>
<keyword evidence="7 9" id="KW-0413">Isomerase</keyword>
<proteinExistence type="inferred from homology"/>
<keyword evidence="13" id="KW-1185">Reference proteome</keyword>
<dbReference type="GO" id="GO:0042026">
    <property type="term" value="P:protein refolding"/>
    <property type="evidence" value="ECO:0007669"/>
    <property type="project" value="UniProtKB-ARBA"/>
</dbReference>
<dbReference type="Pfam" id="PF00254">
    <property type="entry name" value="FKBP_C"/>
    <property type="match status" value="1"/>
</dbReference>
<dbReference type="Proteomes" id="UP000470771">
    <property type="component" value="Unassembled WGS sequence"/>
</dbReference>
<evidence type="ECO:0000313" key="13">
    <source>
        <dbReference type="Proteomes" id="UP000470771"/>
    </source>
</evidence>
<evidence type="ECO:0000259" key="11">
    <source>
        <dbReference type="PROSITE" id="PS50059"/>
    </source>
</evidence>
<keyword evidence="4" id="KW-0963">Cytoplasm</keyword>
<dbReference type="PANTHER" id="PTHR47861">
    <property type="entry name" value="FKBP-TYPE PEPTIDYL-PROLYL CIS-TRANS ISOMERASE SLYD"/>
    <property type="match status" value="1"/>
</dbReference>
<name>A0A6N9NJH1_9FLAO</name>
<evidence type="ECO:0000256" key="9">
    <source>
        <dbReference type="PROSITE-ProRule" id="PRU00277"/>
    </source>
</evidence>
<evidence type="ECO:0000256" key="5">
    <source>
        <dbReference type="ARBA" id="ARBA00023110"/>
    </source>
</evidence>
<dbReference type="Gene3D" id="3.10.50.40">
    <property type="match status" value="1"/>
</dbReference>
<organism evidence="12 13">
    <name type="scientific">Acidiluteibacter ferrifornacis</name>
    <dbReference type="NCBI Taxonomy" id="2692424"/>
    <lineage>
        <taxon>Bacteria</taxon>
        <taxon>Pseudomonadati</taxon>
        <taxon>Bacteroidota</taxon>
        <taxon>Flavobacteriia</taxon>
        <taxon>Flavobacteriales</taxon>
        <taxon>Cryomorphaceae</taxon>
        <taxon>Acidiluteibacter</taxon>
    </lineage>
</organism>
<evidence type="ECO:0000256" key="2">
    <source>
        <dbReference type="ARBA" id="ARBA00004496"/>
    </source>
</evidence>
<evidence type="ECO:0000256" key="10">
    <source>
        <dbReference type="RuleBase" id="RU003915"/>
    </source>
</evidence>
<evidence type="ECO:0000256" key="6">
    <source>
        <dbReference type="ARBA" id="ARBA00023186"/>
    </source>
</evidence>
<keyword evidence="6" id="KW-0143">Chaperone</keyword>
<evidence type="ECO:0000256" key="8">
    <source>
        <dbReference type="ARBA" id="ARBA00037071"/>
    </source>
</evidence>
<feature type="domain" description="PPIase FKBP-type" evidence="11">
    <location>
        <begin position="7"/>
        <end position="83"/>
    </location>
</feature>
<dbReference type="EMBL" id="WWNE01000005">
    <property type="protein sequence ID" value="NBG65631.1"/>
    <property type="molecule type" value="Genomic_DNA"/>
</dbReference>
<dbReference type="SUPFAM" id="SSF54534">
    <property type="entry name" value="FKBP-like"/>
    <property type="match status" value="1"/>
</dbReference>
<protein>
    <recommendedName>
        <fullName evidence="10">Peptidyl-prolyl cis-trans isomerase</fullName>
        <ecNumber evidence="10">5.2.1.8</ecNumber>
    </recommendedName>
</protein>
<accession>A0A6N9NJH1</accession>
<evidence type="ECO:0000256" key="7">
    <source>
        <dbReference type="ARBA" id="ARBA00023235"/>
    </source>
</evidence>